<dbReference type="SUPFAM" id="SSF56349">
    <property type="entry name" value="DNA breaking-rejoining enzymes"/>
    <property type="match status" value="1"/>
</dbReference>
<feature type="domain" description="Tyr recombinase" evidence="5">
    <location>
        <begin position="272"/>
        <end position="448"/>
    </location>
</feature>
<accession>A0ABV7D6K3</accession>
<evidence type="ECO:0000256" key="2">
    <source>
        <dbReference type="ARBA" id="ARBA00023125"/>
    </source>
</evidence>
<dbReference type="InterPro" id="IPR002104">
    <property type="entry name" value="Integrase_catalytic"/>
</dbReference>
<evidence type="ECO:0000256" key="3">
    <source>
        <dbReference type="ARBA" id="ARBA00023172"/>
    </source>
</evidence>
<dbReference type="InterPro" id="IPR013762">
    <property type="entry name" value="Integrase-like_cat_sf"/>
</dbReference>
<evidence type="ECO:0000259" key="6">
    <source>
        <dbReference type="PROSITE" id="PS51900"/>
    </source>
</evidence>
<evidence type="ECO:0000256" key="4">
    <source>
        <dbReference type="PROSITE-ProRule" id="PRU01248"/>
    </source>
</evidence>
<keyword evidence="1" id="KW-0229">DNA integration</keyword>
<dbReference type="Gene3D" id="1.10.150.130">
    <property type="match status" value="1"/>
</dbReference>
<evidence type="ECO:0000259" key="5">
    <source>
        <dbReference type="PROSITE" id="PS51898"/>
    </source>
</evidence>
<comment type="caution">
    <text evidence="7">The sequence shown here is derived from an EMBL/GenBank/DDBJ whole genome shotgun (WGS) entry which is preliminary data.</text>
</comment>
<dbReference type="Pfam" id="PF20172">
    <property type="entry name" value="DUF6538"/>
    <property type="match status" value="1"/>
</dbReference>
<dbReference type="PROSITE" id="PS51898">
    <property type="entry name" value="TYR_RECOMBINASE"/>
    <property type="match status" value="1"/>
</dbReference>
<evidence type="ECO:0000256" key="1">
    <source>
        <dbReference type="ARBA" id="ARBA00022908"/>
    </source>
</evidence>
<dbReference type="RefSeq" id="WP_194214013.1">
    <property type="nucleotide sequence ID" value="NZ_CP061205.1"/>
</dbReference>
<dbReference type="PROSITE" id="PS51900">
    <property type="entry name" value="CB"/>
    <property type="match status" value="1"/>
</dbReference>
<dbReference type="InterPro" id="IPR011010">
    <property type="entry name" value="DNA_brk_join_enz"/>
</dbReference>
<keyword evidence="3" id="KW-0233">DNA recombination</keyword>
<evidence type="ECO:0000313" key="8">
    <source>
        <dbReference type="Proteomes" id="UP001595444"/>
    </source>
</evidence>
<dbReference type="InterPro" id="IPR010998">
    <property type="entry name" value="Integrase_recombinase_N"/>
</dbReference>
<sequence length="460" mass="52727">MAKPDRYLMLRGDRWYYKRRVPEKYRAYDERDIIKQSLGTDSREIARLRRDALEQADNDYWAAVAFNNDETASAEQLAQVRGVLDRKYQAACSRALAHGFIYSPAMQLVQTADVGELVDRVKVVTQASGIQPGRVHQAEADALLGGIDEPTLTVLEAFDLYCDTIAVGDLLNKSPKQKKSWKKSKQRAINYFVGLCGNKPILEITRSDAQAYYNWWAERLLPTDGQKPLKANTANRDLGNMRTLCREYFNYIGQETRDNPFRLLSFKNTSPTEVPPFEDDWVRSKILKRGALGDLNKEALYIVYTLIETGCRPSEVANLLPENIILDAEVPYLDIRPRAGVEIKTQSSTRKIPLVGVSLEAMKRAPHGFPRYRDKGDALSQLLMKEFRIHKLFPTDSHIIYSFRHSFEKRMLEAGLDYDFRCLMMGHKNTRPKYGDGGSMKFRQEQLLKIVHPYPKDIFG</sequence>
<evidence type="ECO:0000313" key="7">
    <source>
        <dbReference type="EMBL" id="MFC3052319.1"/>
    </source>
</evidence>
<gene>
    <name evidence="7" type="ORF">ACFOKA_10425</name>
</gene>
<dbReference type="InterPro" id="IPR044068">
    <property type="entry name" value="CB"/>
</dbReference>
<reference evidence="8" key="1">
    <citation type="journal article" date="2019" name="Int. J. Syst. Evol. Microbiol.">
        <title>The Global Catalogue of Microorganisms (GCM) 10K type strain sequencing project: providing services to taxonomists for standard genome sequencing and annotation.</title>
        <authorList>
            <consortium name="The Broad Institute Genomics Platform"/>
            <consortium name="The Broad Institute Genome Sequencing Center for Infectious Disease"/>
            <person name="Wu L."/>
            <person name="Ma J."/>
        </authorList>
    </citation>
    <scope>NUCLEOTIDE SEQUENCE [LARGE SCALE GENOMIC DNA]</scope>
    <source>
        <strain evidence="8">KCTC 62164</strain>
    </source>
</reference>
<organism evidence="7 8">
    <name type="scientific">Kordiimonas pumila</name>
    <dbReference type="NCBI Taxonomy" id="2161677"/>
    <lineage>
        <taxon>Bacteria</taxon>
        <taxon>Pseudomonadati</taxon>
        <taxon>Pseudomonadota</taxon>
        <taxon>Alphaproteobacteria</taxon>
        <taxon>Kordiimonadales</taxon>
        <taxon>Kordiimonadaceae</taxon>
        <taxon>Kordiimonas</taxon>
    </lineage>
</organism>
<dbReference type="Gene3D" id="1.10.443.10">
    <property type="entry name" value="Intergrase catalytic core"/>
    <property type="match status" value="1"/>
</dbReference>
<feature type="domain" description="Core-binding (CB)" evidence="6">
    <location>
        <begin position="152"/>
        <end position="249"/>
    </location>
</feature>
<name>A0ABV7D6K3_9PROT</name>
<dbReference type="Proteomes" id="UP001595444">
    <property type="component" value="Unassembled WGS sequence"/>
</dbReference>
<dbReference type="InterPro" id="IPR046668">
    <property type="entry name" value="DUF6538"/>
</dbReference>
<keyword evidence="8" id="KW-1185">Reference proteome</keyword>
<proteinExistence type="predicted"/>
<dbReference type="EMBL" id="JBHRSL010000010">
    <property type="protein sequence ID" value="MFC3052319.1"/>
    <property type="molecule type" value="Genomic_DNA"/>
</dbReference>
<protein>
    <submittedName>
        <fullName evidence="7">DUF6538 domain-containing protein</fullName>
    </submittedName>
</protein>
<keyword evidence="2 4" id="KW-0238">DNA-binding</keyword>